<dbReference type="PANTHER" id="PTHR10629">
    <property type="entry name" value="CYTOSINE-SPECIFIC METHYLTRANSFERASE"/>
    <property type="match status" value="1"/>
</dbReference>
<dbReference type="NCBIfam" id="TIGR00675">
    <property type="entry name" value="dcm"/>
    <property type="match status" value="1"/>
</dbReference>
<dbReference type="Proteomes" id="UP001240250">
    <property type="component" value="Unassembled WGS sequence"/>
</dbReference>
<dbReference type="Pfam" id="PF00145">
    <property type="entry name" value="DNA_methylase"/>
    <property type="match status" value="1"/>
</dbReference>
<accession>A0ABU0GJM3</accession>
<keyword evidence="4 6" id="KW-0949">S-adenosyl-L-methionine</keyword>
<evidence type="ECO:0000313" key="8">
    <source>
        <dbReference type="EMBL" id="MDQ0425567.1"/>
    </source>
</evidence>
<dbReference type="RefSeq" id="WP_070318701.1">
    <property type="nucleotide sequence ID" value="NZ_JAUSVM010000001.1"/>
</dbReference>
<dbReference type="InterPro" id="IPR001525">
    <property type="entry name" value="C5_MeTfrase"/>
</dbReference>
<dbReference type="PROSITE" id="PS51679">
    <property type="entry name" value="SAM_MT_C5"/>
    <property type="match status" value="1"/>
</dbReference>
<comment type="similarity">
    <text evidence="6 7">Belongs to the class I-like SAM-binding methyltransferase superfamily. C5-methyltransferase family.</text>
</comment>
<evidence type="ECO:0000256" key="2">
    <source>
        <dbReference type="ARBA" id="ARBA00022603"/>
    </source>
</evidence>
<dbReference type="Gene3D" id="3.40.50.150">
    <property type="entry name" value="Vaccinia Virus protein VP39"/>
    <property type="match status" value="1"/>
</dbReference>
<sequence>MTASGSRPLATVSLFSGVAGIEQGLAAAGVSDVAWFCERWDAARAVLAARYADVEVKDDVTAIKDFDGAALVTAGFPCTDLSQAGLTQGLAGVNSGLVIGVLEKIAAYRPDWVLLENVPNMLHLGRGAAMNRIVSDLENAGYAWAYRVVDSRFAGLAQRRRRVFLLASRVMDPARILLGEDHGEPEPDQQATAFGFSWTEGNRGVGWAVGATPTLKGGTTVRVASPPAIWLPGERVGRQIVRPSIEAAESLQGLEPGWTSPAPERDRWKLVGNAVSVPVARWIGGRLARRSELREAFEDGVLLAEGAGWPAAARGTSDGKRWAVDVSEFPCGPVLEQVQDLGGLLTRYGSEPLSWRATKGFRDRLRASSLRYRADFMAALDAHVDHMAAARTTE</sequence>
<keyword evidence="5" id="KW-0680">Restriction system</keyword>
<keyword evidence="2 6" id="KW-0489">Methyltransferase</keyword>
<name>A0ABU0GJM3_9CELL</name>
<dbReference type="PROSITE" id="PS00095">
    <property type="entry name" value="C5_MTASE_2"/>
    <property type="match status" value="1"/>
</dbReference>
<dbReference type="InterPro" id="IPR050390">
    <property type="entry name" value="C5-Methyltransferase"/>
</dbReference>
<evidence type="ECO:0000256" key="6">
    <source>
        <dbReference type="PROSITE-ProRule" id="PRU01016"/>
    </source>
</evidence>
<dbReference type="GO" id="GO:0003886">
    <property type="term" value="F:DNA (cytosine-5-)-methyltransferase activity"/>
    <property type="evidence" value="ECO:0007669"/>
    <property type="project" value="UniProtKB-EC"/>
</dbReference>
<evidence type="ECO:0000256" key="5">
    <source>
        <dbReference type="ARBA" id="ARBA00022747"/>
    </source>
</evidence>
<gene>
    <name evidence="8" type="ORF">JO380_001948</name>
</gene>
<dbReference type="SUPFAM" id="SSF53335">
    <property type="entry name" value="S-adenosyl-L-methionine-dependent methyltransferases"/>
    <property type="match status" value="1"/>
</dbReference>
<evidence type="ECO:0000256" key="4">
    <source>
        <dbReference type="ARBA" id="ARBA00022691"/>
    </source>
</evidence>
<comment type="caution">
    <text evidence="8">The sequence shown here is derived from an EMBL/GenBank/DDBJ whole genome shotgun (WGS) entry which is preliminary data.</text>
</comment>
<dbReference type="InterPro" id="IPR031303">
    <property type="entry name" value="C5_meth_CS"/>
</dbReference>
<evidence type="ECO:0000256" key="3">
    <source>
        <dbReference type="ARBA" id="ARBA00022679"/>
    </source>
</evidence>
<dbReference type="EC" id="2.1.1.37" evidence="1"/>
<feature type="active site" evidence="6">
    <location>
        <position position="78"/>
    </location>
</feature>
<organism evidence="8 9">
    <name type="scientific">Cellulomonas iranensis</name>
    <dbReference type="NCBI Taxonomy" id="76862"/>
    <lineage>
        <taxon>Bacteria</taxon>
        <taxon>Bacillati</taxon>
        <taxon>Actinomycetota</taxon>
        <taxon>Actinomycetes</taxon>
        <taxon>Micrococcales</taxon>
        <taxon>Cellulomonadaceae</taxon>
        <taxon>Cellulomonas</taxon>
    </lineage>
</organism>
<dbReference type="InterPro" id="IPR029063">
    <property type="entry name" value="SAM-dependent_MTases_sf"/>
</dbReference>
<evidence type="ECO:0000313" key="9">
    <source>
        <dbReference type="Proteomes" id="UP001240250"/>
    </source>
</evidence>
<evidence type="ECO:0000256" key="7">
    <source>
        <dbReference type="RuleBase" id="RU000416"/>
    </source>
</evidence>
<protein>
    <recommendedName>
        <fullName evidence="1">DNA (cytosine-5-)-methyltransferase</fullName>
        <ecNumber evidence="1">2.1.1.37</ecNumber>
    </recommendedName>
</protein>
<dbReference type="PRINTS" id="PR00105">
    <property type="entry name" value="C5METTRFRASE"/>
</dbReference>
<dbReference type="PANTHER" id="PTHR10629:SF50">
    <property type="entry name" value="DNA (CYTOSINE-5)-METHYLTRANSFERASE CMT3"/>
    <property type="match status" value="1"/>
</dbReference>
<evidence type="ECO:0000256" key="1">
    <source>
        <dbReference type="ARBA" id="ARBA00011975"/>
    </source>
</evidence>
<reference evidence="8 9" key="1">
    <citation type="submission" date="2023-07" db="EMBL/GenBank/DDBJ databases">
        <title>Sequencing the genomes of 1000 actinobacteria strains.</title>
        <authorList>
            <person name="Klenk H.-P."/>
        </authorList>
    </citation>
    <scope>NUCLEOTIDE SEQUENCE [LARGE SCALE GENOMIC DNA]</scope>
    <source>
        <strain evidence="8 9">DSM 14785</strain>
    </source>
</reference>
<keyword evidence="3 6" id="KW-0808">Transferase</keyword>
<dbReference type="EMBL" id="JAUSVM010000001">
    <property type="protein sequence ID" value="MDQ0425567.1"/>
    <property type="molecule type" value="Genomic_DNA"/>
</dbReference>
<keyword evidence="9" id="KW-1185">Reference proteome</keyword>
<dbReference type="GO" id="GO:0032259">
    <property type="term" value="P:methylation"/>
    <property type="evidence" value="ECO:0007669"/>
    <property type="project" value="UniProtKB-KW"/>
</dbReference>
<proteinExistence type="inferred from homology"/>